<gene>
    <name evidence="2" type="ORF">HanXRQr2_Chr06g0275891</name>
</gene>
<evidence type="ECO:0000313" key="2">
    <source>
        <dbReference type="EMBL" id="KAF5803822.1"/>
    </source>
</evidence>
<feature type="region of interest" description="Disordered" evidence="1">
    <location>
        <begin position="1"/>
        <end position="99"/>
    </location>
</feature>
<sequence length="348" mass="39658">MKAAGLDEKAYPFKGTIPMSQNEKSKGKKKGGLEDNEELMPFSTNEESSYSSGPDKRNEICASKKKSIMTSQGGQGRRQSGRAGQPRDDGRRVDPSPRNLVINAKQSQELEKEIVNDTTYEPEEEIGDSMTCRKRGITCGKGAPKEMKAAKKKLPVEFNFDAMEVICENASSFMHECGYILRNNCRLQYKEWRDVPIEVRLPLRHKLTTLFEIDVENAEVCKVIDSYLAKAWRGYRSKLHEDFKQIGGLEDPTKAKTTPPSNVSKEDWEYLCDMWSETKYKENAEKKVKARAQRKINSKNGSKSTIRYHIERGLDLESSTGQIETWRLTHWDAKCGCKICKFTCSVLR</sequence>
<dbReference type="EMBL" id="MNCJ02000321">
    <property type="protein sequence ID" value="KAF5803822.1"/>
    <property type="molecule type" value="Genomic_DNA"/>
</dbReference>
<feature type="compositionally biased region" description="Polar residues" evidence="1">
    <location>
        <begin position="42"/>
        <end position="52"/>
    </location>
</feature>
<name>A0A9K3IVL3_HELAN</name>
<dbReference type="PANTHER" id="PTHR33063:SF13">
    <property type="entry name" value="OS02G0583500 PROTEIN"/>
    <property type="match status" value="1"/>
</dbReference>
<organism evidence="2 3">
    <name type="scientific">Helianthus annuus</name>
    <name type="common">Common sunflower</name>
    <dbReference type="NCBI Taxonomy" id="4232"/>
    <lineage>
        <taxon>Eukaryota</taxon>
        <taxon>Viridiplantae</taxon>
        <taxon>Streptophyta</taxon>
        <taxon>Embryophyta</taxon>
        <taxon>Tracheophyta</taxon>
        <taxon>Spermatophyta</taxon>
        <taxon>Magnoliopsida</taxon>
        <taxon>eudicotyledons</taxon>
        <taxon>Gunneridae</taxon>
        <taxon>Pentapetalae</taxon>
        <taxon>asterids</taxon>
        <taxon>campanulids</taxon>
        <taxon>Asterales</taxon>
        <taxon>Asteraceae</taxon>
        <taxon>Asteroideae</taxon>
        <taxon>Heliantheae alliance</taxon>
        <taxon>Heliantheae</taxon>
        <taxon>Helianthus</taxon>
    </lineage>
</organism>
<accession>A0A9K3IVL3</accession>
<comment type="caution">
    <text evidence="2">The sequence shown here is derived from an EMBL/GenBank/DDBJ whole genome shotgun (WGS) entry which is preliminary data.</text>
</comment>
<dbReference type="Gramene" id="mRNA:HanXRQr2_Chr06g0275891">
    <property type="protein sequence ID" value="mRNA:HanXRQr2_Chr06g0275891"/>
    <property type="gene ID" value="HanXRQr2_Chr06g0275891"/>
</dbReference>
<keyword evidence="3" id="KW-1185">Reference proteome</keyword>
<feature type="compositionally biased region" description="Basic and acidic residues" evidence="1">
    <location>
        <begin position="85"/>
        <end position="95"/>
    </location>
</feature>
<dbReference type="Proteomes" id="UP000215914">
    <property type="component" value="Unassembled WGS sequence"/>
</dbReference>
<dbReference type="PANTHER" id="PTHR33063">
    <property type="entry name" value="OS02G0583500 PROTEIN"/>
    <property type="match status" value="1"/>
</dbReference>
<proteinExistence type="predicted"/>
<reference evidence="2" key="2">
    <citation type="submission" date="2020-06" db="EMBL/GenBank/DDBJ databases">
        <title>Helianthus annuus Genome sequencing and assembly Release 2.</title>
        <authorList>
            <person name="Gouzy J."/>
            <person name="Langlade N."/>
            <person name="Munos S."/>
        </authorList>
    </citation>
    <scope>NUCLEOTIDE SEQUENCE</scope>
    <source>
        <tissue evidence="2">Leaves</tissue>
    </source>
</reference>
<evidence type="ECO:0000313" key="3">
    <source>
        <dbReference type="Proteomes" id="UP000215914"/>
    </source>
</evidence>
<feature type="compositionally biased region" description="Basic and acidic residues" evidence="1">
    <location>
        <begin position="1"/>
        <end position="11"/>
    </location>
</feature>
<reference evidence="2" key="1">
    <citation type="journal article" date="2017" name="Nature">
        <title>The sunflower genome provides insights into oil metabolism, flowering and Asterid evolution.</title>
        <authorList>
            <person name="Badouin H."/>
            <person name="Gouzy J."/>
            <person name="Grassa C.J."/>
            <person name="Murat F."/>
            <person name="Staton S.E."/>
            <person name="Cottret L."/>
            <person name="Lelandais-Briere C."/>
            <person name="Owens G.L."/>
            <person name="Carrere S."/>
            <person name="Mayjonade B."/>
            <person name="Legrand L."/>
            <person name="Gill N."/>
            <person name="Kane N.C."/>
            <person name="Bowers J.E."/>
            <person name="Hubner S."/>
            <person name="Bellec A."/>
            <person name="Berard A."/>
            <person name="Berges H."/>
            <person name="Blanchet N."/>
            <person name="Boniface M.C."/>
            <person name="Brunel D."/>
            <person name="Catrice O."/>
            <person name="Chaidir N."/>
            <person name="Claudel C."/>
            <person name="Donnadieu C."/>
            <person name="Faraut T."/>
            <person name="Fievet G."/>
            <person name="Helmstetter N."/>
            <person name="King M."/>
            <person name="Knapp S.J."/>
            <person name="Lai Z."/>
            <person name="Le Paslier M.C."/>
            <person name="Lippi Y."/>
            <person name="Lorenzon L."/>
            <person name="Mandel J.R."/>
            <person name="Marage G."/>
            <person name="Marchand G."/>
            <person name="Marquand E."/>
            <person name="Bret-Mestries E."/>
            <person name="Morien E."/>
            <person name="Nambeesan S."/>
            <person name="Nguyen T."/>
            <person name="Pegot-Espagnet P."/>
            <person name="Pouilly N."/>
            <person name="Raftis F."/>
            <person name="Sallet E."/>
            <person name="Schiex T."/>
            <person name="Thomas J."/>
            <person name="Vandecasteele C."/>
            <person name="Vares D."/>
            <person name="Vear F."/>
            <person name="Vautrin S."/>
            <person name="Crespi M."/>
            <person name="Mangin B."/>
            <person name="Burke J.M."/>
            <person name="Salse J."/>
            <person name="Munos S."/>
            <person name="Vincourt P."/>
            <person name="Rieseberg L.H."/>
            <person name="Langlade N.B."/>
        </authorList>
    </citation>
    <scope>NUCLEOTIDE SEQUENCE</scope>
    <source>
        <tissue evidence="2">Leaves</tissue>
    </source>
</reference>
<dbReference type="AlphaFoldDB" id="A0A9K3IVL3"/>
<evidence type="ECO:0008006" key="4">
    <source>
        <dbReference type="Google" id="ProtNLM"/>
    </source>
</evidence>
<protein>
    <recommendedName>
        <fullName evidence="4">Transposase, Ptta/En/Spm, plant</fullName>
    </recommendedName>
</protein>
<evidence type="ECO:0000256" key="1">
    <source>
        <dbReference type="SAM" id="MobiDB-lite"/>
    </source>
</evidence>